<protein>
    <submittedName>
        <fullName evidence="1">Uncharacterized protein</fullName>
    </submittedName>
</protein>
<evidence type="ECO:0000313" key="2">
    <source>
        <dbReference type="Proteomes" id="UP001164250"/>
    </source>
</evidence>
<name>A0ACC1AZ99_9ROSI</name>
<proteinExistence type="predicted"/>
<sequence length="223" mass="24870">MANPPGTHQEHSNPSSAFNGTNANLVVHERAACGLKHNPGISMDWTAEEHAILEEGIQTYTSESSLTSYAKIAVHLPNKTIRDVALRCRWMTKKENNKRRKEDITKRTRDRKERVIDPSAKLGPFAVRPNVHSYAPPTMSTDYDESISYLAVPGPMGEILEQNAKSFKQISANLSALQYRENIRLFCQTRENIFKLLNGTNKVCLINNEADAASSGEGERTAT</sequence>
<dbReference type="EMBL" id="CM047903">
    <property type="protein sequence ID" value="KAJ0091913.1"/>
    <property type="molecule type" value="Genomic_DNA"/>
</dbReference>
<organism evidence="1 2">
    <name type="scientific">Pistacia atlantica</name>
    <dbReference type="NCBI Taxonomy" id="434234"/>
    <lineage>
        <taxon>Eukaryota</taxon>
        <taxon>Viridiplantae</taxon>
        <taxon>Streptophyta</taxon>
        <taxon>Embryophyta</taxon>
        <taxon>Tracheophyta</taxon>
        <taxon>Spermatophyta</taxon>
        <taxon>Magnoliopsida</taxon>
        <taxon>eudicotyledons</taxon>
        <taxon>Gunneridae</taxon>
        <taxon>Pentapetalae</taxon>
        <taxon>rosids</taxon>
        <taxon>malvids</taxon>
        <taxon>Sapindales</taxon>
        <taxon>Anacardiaceae</taxon>
        <taxon>Pistacia</taxon>
    </lineage>
</organism>
<comment type="caution">
    <text evidence="1">The sequence shown here is derived from an EMBL/GenBank/DDBJ whole genome shotgun (WGS) entry which is preliminary data.</text>
</comment>
<keyword evidence="2" id="KW-1185">Reference proteome</keyword>
<dbReference type="Proteomes" id="UP001164250">
    <property type="component" value="Chromosome 7"/>
</dbReference>
<accession>A0ACC1AZ99</accession>
<reference evidence="2" key="1">
    <citation type="journal article" date="2023" name="G3 (Bethesda)">
        <title>Genome assembly and association tests identify interacting loci associated with vigor, precocity, and sex in interspecific pistachio rootstocks.</title>
        <authorList>
            <person name="Palmer W."/>
            <person name="Jacygrad E."/>
            <person name="Sagayaradj S."/>
            <person name="Cavanaugh K."/>
            <person name="Han R."/>
            <person name="Bertier L."/>
            <person name="Beede B."/>
            <person name="Kafkas S."/>
            <person name="Golino D."/>
            <person name="Preece J."/>
            <person name="Michelmore R."/>
        </authorList>
    </citation>
    <scope>NUCLEOTIDE SEQUENCE [LARGE SCALE GENOMIC DNA]</scope>
</reference>
<gene>
    <name evidence="1" type="ORF">Patl1_26505</name>
</gene>
<evidence type="ECO:0000313" key="1">
    <source>
        <dbReference type="EMBL" id="KAJ0091913.1"/>
    </source>
</evidence>